<keyword evidence="4" id="KW-0548">Nucleotidyltransferase</keyword>
<evidence type="ECO:0000313" key="10">
    <source>
        <dbReference type="EMBL" id="VFK41529.1"/>
    </source>
</evidence>
<dbReference type="GO" id="GO:0006261">
    <property type="term" value="P:DNA-templated DNA replication"/>
    <property type="evidence" value="ECO:0007669"/>
    <property type="project" value="TreeGrafter"/>
</dbReference>
<evidence type="ECO:0000256" key="6">
    <source>
        <dbReference type="ARBA" id="ARBA00022932"/>
    </source>
</evidence>
<evidence type="ECO:0000256" key="3">
    <source>
        <dbReference type="ARBA" id="ARBA00022679"/>
    </source>
</evidence>
<dbReference type="EMBL" id="CAADFU010000012">
    <property type="protein sequence ID" value="VFK41529.1"/>
    <property type="molecule type" value="Genomic_DNA"/>
</dbReference>
<reference evidence="9" key="1">
    <citation type="submission" date="2019-02" db="EMBL/GenBank/DDBJ databases">
        <authorList>
            <person name="Gruber-Vodicka R. H."/>
            <person name="Seah K. B. B."/>
        </authorList>
    </citation>
    <scope>NUCLEOTIDE SEQUENCE</scope>
    <source>
        <strain evidence="11">BECK_S127</strain>
        <strain evidence="10">BECK_S1320</strain>
        <strain evidence="9">BECK_S1321</strain>
    </source>
</reference>
<accession>A0A450Y6P9</accession>
<comment type="catalytic activity">
    <reaction evidence="7">
        <text>DNA(n) + a 2'-deoxyribonucleoside 5'-triphosphate = DNA(n+1) + diphosphate</text>
        <dbReference type="Rhea" id="RHEA:22508"/>
        <dbReference type="Rhea" id="RHEA-COMP:17339"/>
        <dbReference type="Rhea" id="RHEA-COMP:17340"/>
        <dbReference type="ChEBI" id="CHEBI:33019"/>
        <dbReference type="ChEBI" id="CHEBI:61560"/>
        <dbReference type="ChEBI" id="CHEBI:173112"/>
        <dbReference type="EC" id="2.7.7.7"/>
    </reaction>
</comment>
<evidence type="ECO:0000256" key="2">
    <source>
        <dbReference type="ARBA" id="ARBA00014363"/>
    </source>
</evidence>
<dbReference type="GO" id="GO:0003887">
    <property type="term" value="F:DNA-directed DNA polymerase activity"/>
    <property type="evidence" value="ECO:0007669"/>
    <property type="project" value="UniProtKB-KW"/>
</dbReference>
<evidence type="ECO:0000256" key="1">
    <source>
        <dbReference type="ARBA" id="ARBA00012417"/>
    </source>
</evidence>
<organism evidence="9">
    <name type="scientific">Candidatus Kentrum sp. SD</name>
    <dbReference type="NCBI Taxonomy" id="2126332"/>
    <lineage>
        <taxon>Bacteria</taxon>
        <taxon>Pseudomonadati</taxon>
        <taxon>Pseudomonadota</taxon>
        <taxon>Gammaproteobacteria</taxon>
        <taxon>Candidatus Kentrum</taxon>
    </lineage>
</organism>
<protein>
    <recommendedName>
        <fullName evidence="2">DNA polymerase III subunit delta'</fullName>
        <ecNumber evidence="1">2.7.7.7</ecNumber>
    </recommendedName>
</protein>
<dbReference type="InterPro" id="IPR027417">
    <property type="entry name" value="P-loop_NTPase"/>
</dbReference>
<dbReference type="Pfam" id="PF09115">
    <property type="entry name" value="DNApol3-delta_C"/>
    <property type="match status" value="1"/>
</dbReference>
<evidence type="ECO:0000259" key="8">
    <source>
        <dbReference type="Pfam" id="PF09115"/>
    </source>
</evidence>
<dbReference type="EC" id="2.7.7.7" evidence="1"/>
<evidence type="ECO:0000313" key="9">
    <source>
        <dbReference type="EMBL" id="VFK37227.1"/>
    </source>
</evidence>
<dbReference type="InterPro" id="IPR050238">
    <property type="entry name" value="DNA_Rep/Repair_Clamp_Loader"/>
</dbReference>
<keyword evidence="6" id="KW-0239">DNA-directed DNA polymerase</keyword>
<dbReference type="Gene3D" id="1.20.272.10">
    <property type="match status" value="1"/>
</dbReference>
<evidence type="ECO:0000256" key="4">
    <source>
        <dbReference type="ARBA" id="ARBA00022695"/>
    </source>
</evidence>
<evidence type="ECO:0000256" key="7">
    <source>
        <dbReference type="ARBA" id="ARBA00049244"/>
    </source>
</evidence>
<evidence type="ECO:0000313" key="11">
    <source>
        <dbReference type="EMBL" id="VFK78510.1"/>
    </source>
</evidence>
<sequence>MVPPSTASSSETSPASRIVPPPFPWQARLWEACLHLQQADRIHHAFLLRGVAGNGKRAFAMRWANAIVCEGSHPEGRPCGLCRGCILFAARTHPDIKMVEPLSDKKSIGIDQIREVIDYVWLSRQFASRKPVIMPEAERMTISAANTLLKTLEEPPGNAVFILISNQSDRLPITIRSRCRFLDFSIPPRDSVLPWLLDRLPHGTDAGLLLNAAGGSPLLALHYGEGDTLQQRMTLHRDLIMLLTGKTDPLIIAARWKTLGCTVVLPWIAAYLMDLIRLRFTGELQSAIHPDDGDAMRRFAENLDVYYGYRLLDRCLSAKRAWEDSPSLNEALLLEGIAIDFAIHDSQSF</sequence>
<dbReference type="InterPro" id="IPR015199">
    <property type="entry name" value="DNA_pol_III_delta_C"/>
</dbReference>
<evidence type="ECO:0000256" key="5">
    <source>
        <dbReference type="ARBA" id="ARBA00022705"/>
    </source>
</evidence>
<gene>
    <name evidence="11" type="ORF">BECKSD772D_GA0070982_101633</name>
    <name evidence="10" type="ORF">BECKSD772E_GA0070983_101236</name>
    <name evidence="9" type="ORF">BECKSD772F_GA0070984_101237</name>
</gene>
<dbReference type="PANTHER" id="PTHR11669:SF8">
    <property type="entry name" value="DNA POLYMERASE III SUBUNIT DELTA"/>
    <property type="match status" value="1"/>
</dbReference>
<dbReference type="EMBL" id="CAADHB010000016">
    <property type="protein sequence ID" value="VFK78510.1"/>
    <property type="molecule type" value="Genomic_DNA"/>
</dbReference>
<name>A0A450Y6P9_9GAMM</name>
<dbReference type="Gene3D" id="3.40.50.300">
    <property type="entry name" value="P-loop containing nucleotide triphosphate hydrolases"/>
    <property type="match status" value="1"/>
</dbReference>
<proteinExistence type="predicted"/>
<dbReference type="Pfam" id="PF13177">
    <property type="entry name" value="DNA_pol3_delta2"/>
    <property type="match status" value="1"/>
</dbReference>
<dbReference type="PANTHER" id="PTHR11669">
    <property type="entry name" value="REPLICATION FACTOR C / DNA POLYMERASE III GAMMA-TAU SUBUNIT"/>
    <property type="match status" value="1"/>
</dbReference>
<feature type="domain" description="DNA polymerase III delta subunit C-terminal" evidence="8">
    <location>
        <begin position="228"/>
        <end position="340"/>
    </location>
</feature>
<keyword evidence="5" id="KW-0235">DNA replication</keyword>
<dbReference type="AlphaFoldDB" id="A0A450Y6P9"/>
<dbReference type="GO" id="GO:0009360">
    <property type="term" value="C:DNA polymerase III complex"/>
    <property type="evidence" value="ECO:0007669"/>
    <property type="project" value="InterPro"/>
</dbReference>
<keyword evidence="3" id="KW-0808">Transferase</keyword>
<dbReference type="SUPFAM" id="SSF52540">
    <property type="entry name" value="P-loop containing nucleoside triphosphate hydrolases"/>
    <property type="match status" value="1"/>
</dbReference>
<dbReference type="EMBL" id="CAADFR010000012">
    <property type="protein sequence ID" value="VFK37227.1"/>
    <property type="molecule type" value="Genomic_DNA"/>
</dbReference>
<dbReference type="GO" id="GO:0003677">
    <property type="term" value="F:DNA binding"/>
    <property type="evidence" value="ECO:0007669"/>
    <property type="project" value="InterPro"/>
</dbReference>